<feature type="compositionally biased region" description="Polar residues" evidence="1">
    <location>
        <begin position="40"/>
        <end position="49"/>
    </location>
</feature>
<reference evidence="2 3" key="1">
    <citation type="submission" date="2015-04" db="EMBL/GenBank/DDBJ databases">
        <title>Complete genome sequence of Schizopora paradoxa KUC8140, a cosmopolitan wood degrader in East Asia.</title>
        <authorList>
            <consortium name="DOE Joint Genome Institute"/>
            <person name="Min B."/>
            <person name="Park H."/>
            <person name="Jang Y."/>
            <person name="Kim J.-J."/>
            <person name="Kim K.H."/>
            <person name="Pangilinan J."/>
            <person name="Lipzen A."/>
            <person name="Riley R."/>
            <person name="Grigoriev I.V."/>
            <person name="Spatafora J.W."/>
            <person name="Choi I.-G."/>
        </authorList>
    </citation>
    <scope>NUCLEOTIDE SEQUENCE [LARGE SCALE GENOMIC DNA]</scope>
    <source>
        <strain evidence="2 3">KUC8140</strain>
    </source>
</reference>
<dbReference type="EMBL" id="KQ086437">
    <property type="protein sequence ID" value="KLO04775.1"/>
    <property type="molecule type" value="Genomic_DNA"/>
</dbReference>
<sequence length="708" mass="78738">MENVREDFLGAKELRDATSDKGTEYERSSGRAAKNGQGGRSYSTSLTTEIQKKVTHPARNLRTSAGQEGTLDKWQEKIKELTAVSVELSSNVAELRLPRTWLELHNKHADVVNLPPVGGDFNKGYFTHTQLNIASPAKFNANSTLSSDLKTAGSAHDDGADDPFSLSAMTSIGDMGGLHPGHFHFPELGLYVRLDYMTTILFSGRHIHGSTPPQPLDPNFRLTIDIIRLTVICYLKLLASNRSRDGALAVCPSILPWGNGFEVNLAPHFDENHVLARRGPYLTFAREGEAVMPFILVVAFIVKELLATVVALLKAMEKSVPMRLDTSAFVGAFSFRDKDGVWRTVPSWENAPGGSKDVFRKQVTDEYQEMIRQCSLLIPKVFSSDSFDKYRAKPPEVEEILGVPPLDLSDEVPDSDSSDEESHEMDADVTMEDAVEEPLRSPGPARRSPRLQREGVGSSEASVKGARTSRRRPVRDEEAEFEEDADGLVEEEEDDAEEEGEDQDQDEDEDDEDVPDRLGEKYQELYGGMRNRMLTLAQDNMEPIPSIVNAWTAFDLRSRKDVLPKASKRGVRFASSLKSTNLPATPLDLDMQPSVAHIEKVTKTSLLSLSRSFGSDGSISNLVQLRASLQGLESACVAIENTKAVLSICQARVMLGHWRMWQHLHFVVAKELLDCFHHHGNQTSCNCWVKRLVSHVWGLLAGYEYRTC</sequence>
<organism evidence="2 3">
    <name type="scientific">Schizopora paradoxa</name>
    <dbReference type="NCBI Taxonomy" id="27342"/>
    <lineage>
        <taxon>Eukaryota</taxon>
        <taxon>Fungi</taxon>
        <taxon>Dikarya</taxon>
        <taxon>Basidiomycota</taxon>
        <taxon>Agaricomycotina</taxon>
        <taxon>Agaricomycetes</taxon>
        <taxon>Hymenochaetales</taxon>
        <taxon>Schizoporaceae</taxon>
        <taxon>Schizopora</taxon>
    </lineage>
</organism>
<dbReference type="OrthoDB" id="3061143at2759"/>
<protein>
    <submittedName>
        <fullName evidence="2">Uncharacterized protein</fullName>
    </submittedName>
</protein>
<feature type="region of interest" description="Disordered" evidence="1">
    <location>
        <begin position="1"/>
        <end position="53"/>
    </location>
</feature>
<proteinExistence type="predicted"/>
<feature type="region of interest" description="Disordered" evidence="1">
    <location>
        <begin position="396"/>
        <end position="516"/>
    </location>
</feature>
<gene>
    <name evidence="2" type="ORF">SCHPADRAFT_947449</name>
</gene>
<evidence type="ECO:0000256" key="1">
    <source>
        <dbReference type="SAM" id="MobiDB-lite"/>
    </source>
</evidence>
<feature type="compositionally biased region" description="Acidic residues" evidence="1">
    <location>
        <begin position="408"/>
        <end position="436"/>
    </location>
</feature>
<evidence type="ECO:0000313" key="2">
    <source>
        <dbReference type="EMBL" id="KLO04775.1"/>
    </source>
</evidence>
<name>A0A0H2QYX8_9AGAM</name>
<evidence type="ECO:0000313" key="3">
    <source>
        <dbReference type="Proteomes" id="UP000053477"/>
    </source>
</evidence>
<feature type="compositionally biased region" description="Basic and acidic residues" evidence="1">
    <location>
        <begin position="1"/>
        <end position="29"/>
    </location>
</feature>
<dbReference type="InParanoid" id="A0A0H2QYX8"/>
<accession>A0A0H2QYX8</accession>
<dbReference type="Proteomes" id="UP000053477">
    <property type="component" value="Unassembled WGS sequence"/>
</dbReference>
<dbReference type="AlphaFoldDB" id="A0A0H2QYX8"/>
<feature type="compositionally biased region" description="Acidic residues" evidence="1">
    <location>
        <begin position="477"/>
        <end position="514"/>
    </location>
</feature>
<keyword evidence="3" id="KW-1185">Reference proteome</keyword>